<organism evidence="2">
    <name type="scientific">Anguilla anguilla</name>
    <name type="common">European freshwater eel</name>
    <name type="synonym">Muraena anguilla</name>
    <dbReference type="NCBI Taxonomy" id="7936"/>
    <lineage>
        <taxon>Eukaryota</taxon>
        <taxon>Metazoa</taxon>
        <taxon>Chordata</taxon>
        <taxon>Craniata</taxon>
        <taxon>Vertebrata</taxon>
        <taxon>Euteleostomi</taxon>
        <taxon>Actinopterygii</taxon>
        <taxon>Neopterygii</taxon>
        <taxon>Teleostei</taxon>
        <taxon>Anguilliformes</taxon>
        <taxon>Anguillidae</taxon>
        <taxon>Anguilla</taxon>
    </lineage>
</organism>
<sequence length="37" mass="3914">MAYLLPGLIGLLKPFVTLACLYSPAVKGPNNPFIPAL</sequence>
<dbReference type="EMBL" id="GBXM01089946">
    <property type="protein sequence ID" value="JAH18631.1"/>
    <property type="molecule type" value="Transcribed_RNA"/>
</dbReference>
<proteinExistence type="predicted"/>
<evidence type="ECO:0000256" key="1">
    <source>
        <dbReference type="SAM" id="SignalP"/>
    </source>
</evidence>
<name>A0A0E9QNX3_ANGAN</name>
<reference evidence="2" key="1">
    <citation type="submission" date="2014-11" db="EMBL/GenBank/DDBJ databases">
        <authorList>
            <person name="Amaro Gonzalez C."/>
        </authorList>
    </citation>
    <scope>NUCLEOTIDE SEQUENCE</scope>
</reference>
<accession>A0A0E9QNX3</accession>
<evidence type="ECO:0000313" key="2">
    <source>
        <dbReference type="EMBL" id="JAH18631.1"/>
    </source>
</evidence>
<feature type="chain" id="PRO_5002431169" evidence="1">
    <location>
        <begin position="20"/>
        <end position="37"/>
    </location>
</feature>
<reference evidence="2" key="2">
    <citation type="journal article" date="2015" name="Fish Shellfish Immunol.">
        <title>Early steps in the European eel (Anguilla anguilla)-Vibrio vulnificus interaction in the gills: Role of the RtxA13 toxin.</title>
        <authorList>
            <person name="Callol A."/>
            <person name="Pajuelo D."/>
            <person name="Ebbesson L."/>
            <person name="Teles M."/>
            <person name="MacKenzie S."/>
            <person name="Amaro C."/>
        </authorList>
    </citation>
    <scope>NUCLEOTIDE SEQUENCE</scope>
</reference>
<keyword evidence="1" id="KW-0732">Signal</keyword>
<dbReference type="AlphaFoldDB" id="A0A0E9QNX3"/>
<feature type="signal peptide" evidence="1">
    <location>
        <begin position="1"/>
        <end position="19"/>
    </location>
</feature>
<protein>
    <submittedName>
        <fullName evidence="2">Uncharacterized protein</fullName>
    </submittedName>
</protein>